<dbReference type="InterPro" id="IPR050301">
    <property type="entry name" value="NTE"/>
</dbReference>
<dbReference type="InterPro" id="IPR002641">
    <property type="entry name" value="PNPLA_dom"/>
</dbReference>
<feature type="domain" description="PNPLA" evidence="5">
    <location>
        <begin position="90"/>
        <end position="304"/>
    </location>
</feature>
<dbReference type="PANTHER" id="PTHR14226">
    <property type="entry name" value="NEUROPATHY TARGET ESTERASE/SWISS CHEESE D.MELANOGASTER"/>
    <property type="match status" value="1"/>
</dbReference>
<keyword evidence="2 4" id="KW-0442">Lipid degradation</keyword>
<dbReference type="PROSITE" id="PS51635">
    <property type="entry name" value="PNPLA"/>
    <property type="match status" value="1"/>
</dbReference>
<proteinExistence type="predicted"/>
<dbReference type="CDD" id="cd07209">
    <property type="entry name" value="Pat_hypo_Ecoli_Z1214_like"/>
    <property type="match status" value="1"/>
</dbReference>
<gene>
    <name evidence="6" type="ORF">PAMC26577_31305</name>
</gene>
<dbReference type="Pfam" id="PF12536">
    <property type="entry name" value="DUF3734"/>
    <property type="match status" value="1"/>
</dbReference>
<comment type="caution">
    <text evidence="6">The sequence shown here is derived from an EMBL/GenBank/DDBJ whole genome shotgun (WGS) entry which is preliminary data.</text>
</comment>
<evidence type="ECO:0000313" key="6">
    <source>
        <dbReference type="EMBL" id="OTP69532.1"/>
    </source>
</evidence>
<evidence type="ECO:0000256" key="1">
    <source>
        <dbReference type="ARBA" id="ARBA00022801"/>
    </source>
</evidence>
<protein>
    <submittedName>
        <fullName evidence="6">Ferredoxin reductase</fullName>
    </submittedName>
</protein>
<organism evidence="6 7">
    <name type="scientific">Caballeronia sordidicola</name>
    <name type="common">Burkholderia sordidicola</name>
    <dbReference type="NCBI Taxonomy" id="196367"/>
    <lineage>
        <taxon>Bacteria</taxon>
        <taxon>Pseudomonadati</taxon>
        <taxon>Pseudomonadota</taxon>
        <taxon>Betaproteobacteria</taxon>
        <taxon>Burkholderiales</taxon>
        <taxon>Burkholderiaceae</taxon>
        <taxon>Caballeronia</taxon>
    </lineage>
</organism>
<dbReference type="Gene3D" id="3.40.1090.10">
    <property type="entry name" value="Cytosolic phospholipase A2 catalytic domain"/>
    <property type="match status" value="2"/>
</dbReference>
<feature type="short sequence motif" description="GXSXG" evidence="4">
    <location>
        <begin position="121"/>
        <end position="125"/>
    </location>
</feature>
<dbReference type="GO" id="GO:0016042">
    <property type="term" value="P:lipid catabolic process"/>
    <property type="evidence" value="ECO:0007669"/>
    <property type="project" value="UniProtKB-UniRule"/>
</dbReference>
<reference evidence="6 7" key="1">
    <citation type="submission" date="2017-03" db="EMBL/GenBank/DDBJ databases">
        <title>Genome analysis of strain PAMC 26577.</title>
        <authorList>
            <person name="Oh H.-M."/>
            <person name="Yang J.-A."/>
        </authorList>
    </citation>
    <scope>NUCLEOTIDE SEQUENCE [LARGE SCALE GENOMIC DNA]</scope>
    <source>
        <strain evidence="6 7">PAMC 26577</strain>
    </source>
</reference>
<dbReference type="Proteomes" id="UP000195221">
    <property type="component" value="Unassembled WGS sequence"/>
</dbReference>
<dbReference type="SUPFAM" id="SSF52151">
    <property type="entry name" value="FabD/lysophospholipase-like"/>
    <property type="match status" value="1"/>
</dbReference>
<keyword evidence="3 4" id="KW-0443">Lipid metabolism</keyword>
<evidence type="ECO:0000313" key="7">
    <source>
        <dbReference type="Proteomes" id="UP000195221"/>
    </source>
</evidence>
<dbReference type="PANTHER" id="PTHR14226:SF57">
    <property type="entry name" value="BLR7027 PROTEIN"/>
    <property type="match status" value="1"/>
</dbReference>
<accession>A0A242ME93</accession>
<evidence type="ECO:0000256" key="2">
    <source>
        <dbReference type="ARBA" id="ARBA00022963"/>
    </source>
</evidence>
<feature type="short sequence motif" description="GXGXXG" evidence="4">
    <location>
        <begin position="94"/>
        <end position="99"/>
    </location>
</feature>
<dbReference type="AlphaFoldDB" id="A0A242ME93"/>
<dbReference type="InterPro" id="IPR016035">
    <property type="entry name" value="Acyl_Trfase/lysoPLipase"/>
</dbReference>
<feature type="short sequence motif" description="DGA/G" evidence="4">
    <location>
        <begin position="291"/>
        <end position="293"/>
    </location>
</feature>
<sequence>MGYEVSRRLIGAALRGLIVRGERQGCFGVLRVKGVLMAERRESVDVRAGSKRAKVTKDPHKTTSLDIAELPEVTASGDAIKLPPYETIALMLQGGGALGAYQGGVYQGLNEAGIHPNWIAGISIGALNTAIIAGNAPQDRVPRLLEFWETICQPAFMPPLPAFVEHAFFNSTGEIRKAFTAMQAASAVVEGQKGFFVPRFPPPSPLAAGDPATASYYDTRPLKATLEGLCDFDRINSRETRVSVGAVNVATGNFAYFDNTRMKLRAEHFMASGALPPGFAAVEIDGEYFWDGGLMSNTPLYEIAQATPRRDTLAFQVDLWSAKGPVPDSIVDVMGRVKDVQFSSRTRLVTDTMQRSQRFRNVLREVLDKVPVDVRNSDPWCKAAEQLACSKRYNVIHLIYRHKEFEGHYKDYQFGLSTMREHWESGLADIRGTLGHRDWLDMPKNDSGFITHDIHRDGRG</sequence>
<dbReference type="Pfam" id="PF01734">
    <property type="entry name" value="Patatin"/>
    <property type="match status" value="1"/>
</dbReference>
<name>A0A242ME93_CABSO</name>
<evidence type="ECO:0000256" key="3">
    <source>
        <dbReference type="ARBA" id="ARBA00023098"/>
    </source>
</evidence>
<dbReference type="GO" id="GO:0016787">
    <property type="term" value="F:hydrolase activity"/>
    <property type="evidence" value="ECO:0007669"/>
    <property type="project" value="UniProtKB-UniRule"/>
</dbReference>
<evidence type="ECO:0000259" key="5">
    <source>
        <dbReference type="PROSITE" id="PS51635"/>
    </source>
</evidence>
<dbReference type="InterPro" id="IPR021095">
    <property type="entry name" value="DUF3734"/>
</dbReference>
<feature type="active site" description="Nucleophile" evidence="4">
    <location>
        <position position="123"/>
    </location>
</feature>
<feature type="active site" description="Proton acceptor" evidence="4">
    <location>
        <position position="291"/>
    </location>
</feature>
<evidence type="ECO:0000256" key="4">
    <source>
        <dbReference type="PROSITE-ProRule" id="PRU01161"/>
    </source>
</evidence>
<keyword evidence="1 4" id="KW-0378">Hydrolase</keyword>
<dbReference type="EMBL" id="NBTZ01000115">
    <property type="protein sequence ID" value="OTP69532.1"/>
    <property type="molecule type" value="Genomic_DNA"/>
</dbReference>